<dbReference type="PANTHER" id="PTHR23416">
    <property type="entry name" value="SIALIC ACID SYNTHASE-RELATED"/>
    <property type="match status" value="1"/>
</dbReference>
<name>A0A6F8SMS4_9ACTN</name>
<dbReference type="KEGG" id="ahat:ADCFC_16730"/>
<organism evidence="1 2">
    <name type="scientific">Adlercreutzia hattorii</name>
    <dbReference type="NCBI Taxonomy" id="2707299"/>
    <lineage>
        <taxon>Bacteria</taxon>
        <taxon>Bacillati</taxon>
        <taxon>Actinomycetota</taxon>
        <taxon>Coriobacteriia</taxon>
        <taxon>Eggerthellales</taxon>
        <taxon>Eggerthellaceae</taxon>
        <taxon>Adlercreutzia</taxon>
    </lineage>
</organism>
<dbReference type="SUPFAM" id="SSF51161">
    <property type="entry name" value="Trimeric LpxA-like enzymes"/>
    <property type="match status" value="1"/>
</dbReference>
<dbReference type="AlphaFoldDB" id="A0A6F8SMS4"/>
<proteinExistence type="predicted"/>
<dbReference type="InterPro" id="IPR011004">
    <property type="entry name" value="Trimer_LpxA-like_sf"/>
</dbReference>
<dbReference type="Proteomes" id="UP000501727">
    <property type="component" value="Chromosome"/>
</dbReference>
<dbReference type="EMBL" id="AP022829">
    <property type="protein sequence ID" value="BCA89054.1"/>
    <property type="molecule type" value="Genomic_DNA"/>
</dbReference>
<dbReference type="RefSeq" id="WP_173113638.1">
    <property type="nucleotide sequence ID" value="NZ_AP022829.1"/>
</dbReference>
<reference evidence="2" key="1">
    <citation type="journal article" date="2020" name="Microbiol. Resour. Announc.">
        <title>Complete Genome Sequence of Adlercreutzia sp. Strain 8CFCBH1, a Potent Producer of Equol, Isolated from Healthy Japanese Feces.</title>
        <authorList>
            <person name="Ogata Y."/>
            <person name="Sakamoto M."/>
            <person name="Ohkuma M."/>
            <person name="Hattori M."/>
            <person name="Suda W."/>
        </authorList>
    </citation>
    <scope>NUCLEOTIDE SEQUENCE [LARGE SCALE GENOMIC DNA]</scope>
    <source>
        <strain evidence="2">8CFCBH1</strain>
    </source>
</reference>
<evidence type="ECO:0000313" key="1">
    <source>
        <dbReference type="EMBL" id="BCA89054.1"/>
    </source>
</evidence>
<sequence>MDVTLKTTEEVERFFQETDNVLLGPPPKMKNAQIVFTEKAHTGKCILCCGEDVTLTGGKLVFAGPGAIVYLASGNTSLWLDATVHAGCTFALGSSTYTNGSLHVIVSERRSVLIGDRGLFSFDVWIRTADPHLVYRAEDGRRINPSRDVVIGDHVWLGQSAMLLKGAAIGSGSIVGGAAVVAGKTVPSNTSWAGNPARQIARGIFFDGACVHGWTAEQTAASQTFASDKWVYANAPQRDQSGLVRLANRLAGVADAKERIALVQSAYEDKGKNRFAIAEAATSSASGNRGSSFRPFEFLRLRSRRR</sequence>
<reference evidence="2" key="2">
    <citation type="submission" date="2020-03" db="EMBL/GenBank/DDBJ databases">
        <title>Complete Genome Sequence of Adlercreutzia sp. strain 8CFCBH1 Producing Equol, Isolated from Healthy Japanese Feces.</title>
        <authorList>
            <person name="Ogata Y."/>
            <person name="Sakamoto M."/>
            <person name="Ohkuma M."/>
            <person name="Hattori M."/>
            <person name="Suda W."/>
        </authorList>
    </citation>
    <scope>NUCLEOTIDE SEQUENCE [LARGE SCALE GENOMIC DNA]</scope>
    <source>
        <strain evidence="2">8CFCBH1</strain>
    </source>
</reference>
<keyword evidence="2" id="KW-1185">Reference proteome</keyword>
<dbReference type="Gene3D" id="2.160.10.10">
    <property type="entry name" value="Hexapeptide repeat proteins"/>
    <property type="match status" value="1"/>
</dbReference>
<dbReference type="InterPro" id="IPR051159">
    <property type="entry name" value="Hexapeptide_acetyltransf"/>
</dbReference>
<dbReference type="PANTHER" id="PTHR23416:SF78">
    <property type="entry name" value="LIPOPOLYSACCHARIDE BIOSYNTHESIS O-ACETYL TRANSFERASE WBBJ-RELATED"/>
    <property type="match status" value="1"/>
</dbReference>
<protein>
    <recommendedName>
        <fullName evidence="3">Acyltransferase</fullName>
    </recommendedName>
</protein>
<gene>
    <name evidence="1" type="ORF">ADCFC_15510</name>
</gene>
<accession>A0A6F8SMS4</accession>
<evidence type="ECO:0000313" key="2">
    <source>
        <dbReference type="Proteomes" id="UP000501727"/>
    </source>
</evidence>
<evidence type="ECO:0008006" key="3">
    <source>
        <dbReference type="Google" id="ProtNLM"/>
    </source>
</evidence>